<dbReference type="AlphaFoldDB" id="A0A218X9E3"/>
<sequence length="95" mass="10758">MIEFRQILRQAYALKVTNVRDIIAEKPTVSLISRNETWRILNEESMVQMMEELGFRVIIAGPDMMCSLEEVARTVSSCSLMEQASPTSSSCPMVQ</sequence>
<organism evidence="1 2">
    <name type="scientific">Punica granatum</name>
    <name type="common">Pomegranate</name>
    <dbReference type="NCBI Taxonomy" id="22663"/>
    <lineage>
        <taxon>Eukaryota</taxon>
        <taxon>Viridiplantae</taxon>
        <taxon>Streptophyta</taxon>
        <taxon>Embryophyta</taxon>
        <taxon>Tracheophyta</taxon>
        <taxon>Spermatophyta</taxon>
        <taxon>Magnoliopsida</taxon>
        <taxon>eudicotyledons</taxon>
        <taxon>Gunneridae</taxon>
        <taxon>Pentapetalae</taxon>
        <taxon>rosids</taxon>
        <taxon>malvids</taxon>
        <taxon>Myrtales</taxon>
        <taxon>Lythraceae</taxon>
        <taxon>Punica</taxon>
    </lineage>
</organism>
<gene>
    <name evidence="1" type="ORF">CDL15_Pgr007334</name>
</gene>
<protein>
    <submittedName>
        <fullName evidence="1">Uncharacterized protein</fullName>
    </submittedName>
</protein>
<evidence type="ECO:0000313" key="1">
    <source>
        <dbReference type="EMBL" id="OWM81296.1"/>
    </source>
</evidence>
<comment type="caution">
    <text evidence="1">The sequence shown here is derived from an EMBL/GenBank/DDBJ whole genome shotgun (WGS) entry which is preliminary data.</text>
</comment>
<proteinExistence type="predicted"/>
<dbReference type="Proteomes" id="UP000197138">
    <property type="component" value="Unassembled WGS sequence"/>
</dbReference>
<evidence type="ECO:0000313" key="2">
    <source>
        <dbReference type="Proteomes" id="UP000197138"/>
    </source>
</evidence>
<accession>A0A218X9E3</accession>
<dbReference type="EMBL" id="MTKT01002214">
    <property type="protein sequence ID" value="OWM81296.1"/>
    <property type="molecule type" value="Genomic_DNA"/>
</dbReference>
<dbReference type="PANTHER" id="PTHR20961:SF108">
    <property type="entry name" value="GLYCOSYLTRANSFERASE"/>
    <property type="match status" value="1"/>
</dbReference>
<reference evidence="2" key="1">
    <citation type="journal article" date="2017" name="Plant J.">
        <title>The pomegranate (Punica granatum L.) genome and the genomics of punicalagin biosynthesis.</title>
        <authorList>
            <person name="Qin G."/>
            <person name="Xu C."/>
            <person name="Ming R."/>
            <person name="Tang H."/>
            <person name="Guyot R."/>
            <person name="Kramer E.M."/>
            <person name="Hu Y."/>
            <person name="Yi X."/>
            <person name="Qi Y."/>
            <person name="Xu X."/>
            <person name="Gao Z."/>
            <person name="Pan H."/>
            <person name="Jian J."/>
            <person name="Tian Y."/>
            <person name="Yue Z."/>
            <person name="Xu Y."/>
        </authorList>
    </citation>
    <scope>NUCLEOTIDE SEQUENCE [LARGE SCALE GENOMIC DNA]</scope>
    <source>
        <strain evidence="2">cv. Dabenzi</strain>
    </source>
</reference>
<dbReference type="PANTHER" id="PTHR20961">
    <property type="entry name" value="GLYCOSYLTRANSFERASE"/>
    <property type="match status" value="1"/>
</dbReference>
<dbReference type="GO" id="GO:0016757">
    <property type="term" value="F:glycosyltransferase activity"/>
    <property type="evidence" value="ECO:0007669"/>
    <property type="project" value="InterPro"/>
</dbReference>
<name>A0A218X9E3_PUNGR</name>
<dbReference type="InterPro" id="IPR007657">
    <property type="entry name" value="Glycosyltransferase_61"/>
</dbReference>